<accession>A0A6V8L8J4</accession>
<dbReference type="GO" id="GO:0006012">
    <property type="term" value="P:galactose metabolic process"/>
    <property type="evidence" value="ECO:0007669"/>
    <property type="project" value="InterPro"/>
</dbReference>
<feature type="active site" description="Nucleophile" evidence="7">
    <location>
        <position position="322"/>
    </location>
</feature>
<feature type="binding site" evidence="9">
    <location>
        <position position="175"/>
    </location>
    <ligand>
        <name>Zn(2+)</name>
        <dbReference type="ChEBI" id="CHEBI:29105"/>
    </ligand>
</feature>
<evidence type="ECO:0000256" key="9">
    <source>
        <dbReference type="PIRSR" id="PIRSR001084-3"/>
    </source>
</evidence>
<evidence type="ECO:0000259" key="10">
    <source>
        <dbReference type="Pfam" id="PF02449"/>
    </source>
</evidence>
<feature type="binding site" evidence="9">
    <location>
        <position position="173"/>
    </location>
    <ligand>
        <name>Zn(2+)</name>
        <dbReference type="ChEBI" id="CHEBI:29105"/>
    </ligand>
</feature>
<dbReference type="InterPro" id="IPR029062">
    <property type="entry name" value="Class_I_gatase-like"/>
</dbReference>
<dbReference type="SUPFAM" id="SSF51445">
    <property type="entry name" value="(Trans)glycosidases"/>
    <property type="match status" value="1"/>
</dbReference>
<organism evidence="13 14">
    <name type="scientific">Phytohabitans rumicis</name>
    <dbReference type="NCBI Taxonomy" id="1076125"/>
    <lineage>
        <taxon>Bacteria</taxon>
        <taxon>Bacillati</taxon>
        <taxon>Actinomycetota</taxon>
        <taxon>Actinomycetes</taxon>
        <taxon>Micromonosporales</taxon>
        <taxon>Micromonosporaceae</taxon>
    </lineage>
</organism>
<evidence type="ECO:0000256" key="8">
    <source>
        <dbReference type="PIRSR" id="PIRSR001084-2"/>
    </source>
</evidence>
<dbReference type="Pfam" id="PF08533">
    <property type="entry name" value="Glyco_hydro_42C"/>
    <property type="match status" value="1"/>
</dbReference>
<dbReference type="Gene3D" id="3.20.20.80">
    <property type="entry name" value="Glycosidases"/>
    <property type="match status" value="1"/>
</dbReference>
<dbReference type="PANTHER" id="PTHR36447">
    <property type="entry name" value="BETA-GALACTOSIDASE GANA"/>
    <property type="match status" value="1"/>
</dbReference>
<dbReference type="Proteomes" id="UP000482960">
    <property type="component" value="Unassembled WGS sequence"/>
</dbReference>
<evidence type="ECO:0000256" key="6">
    <source>
        <dbReference type="PIRNR" id="PIRNR001084"/>
    </source>
</evidence>
<evidence type="ECO:0000313" key="13">
    <source>
        <dbReference type="EMBL" id="GFJ89015.1"/>
    </source>
</evidence>
<evidence type="ECO:0000256" key="1">
    <source>
        <dbReference type="ARBA" id="ARBA00001412"/>
    </source>
</evidence>
<keyword evidence="4 6" id="KW-0378">Hydrolase</keyword>
<evidence type="ECO:0000259" key="11">
    <source>
        <dbReference type="Pfam" id="PF08532"/>
    </source>
</evidence>
<evidence type="ECO:0000313" key="14">
    <source>
        <dbReference type="Proteomes" id="UP000482960"/>
    </source>
</evidence>
<dbReference type="GO" id="GO:0004565">
    <property type="term" value="F:beta-galactosidase activity"/>
    <property type="evidence" value="ECO:0007669"/>
    <property type="project" value="UniProtKB-EC"/>
</dbReference>
<dbReference type="PIRSF" id="PIRSF001084">
    <property type="entry name" value="B-galactosidase"/>
    <property type="match status" value="1"/>
</dbReference>
<feature type="binding site" evidence="9">
    <location>
        <position position="130"/>
    </location>
    <ligand>
        <name>Zn(2+)</name>
        <dbReference type="ChEBI" id="CHEBI:29105"/>
    </ligand>
</feature>
<name>A0A6V8L8J4_9ACTN</name>
<dbReference type="EC" id="3.2.1.23" evidence="3 6"/>
<evidence type="ECO:0000256" key="7">
    <source>
        <dbReference type="PIRSR" id="PIRSR001084-1"/>
    </source>
</evidence>
<evidence type="ECO:0000256" key="3">
    <source>
        <dbReference type="ARBA" id="ARBA00012756"/>
    </source>
</evidence>
<evidence type="ECO:0000256" key="4">
    <source>
        <dbReference type="ARBA" id="ARBA00022801"/>
    </source>
</evidence>
<reference evidence="13 14" key="2">
    <citation type="submission" date="2020-03" db="EMBL/GenBank/DDBJ databases">
        <authorList>
            <person name="Ichikawa N."/>
            <person name="Kimura A."/>
            <person name="Kitahashi Y."/>
            <person name="Uohara A."/>
        </authorList>
    </citation>
    <scope>NUCLEOTIDE SEQUENCE [LARGE SCALE GENOMIC DNA]</scope>
    <source>
        <strain evidence="13 14">NBRC 108638</strain>
    </source>
</reference>
<dbReference type="Gene3D" id="2.60.40.1180">
    <property type="entry name" value="Golgi alpha-mannosidase II"/>
    <property type="match status" value="1"/>
</dbReference>
<keyword evidence="9" id="KW-0479">Metal-binding</keyword>
<sequence>MSLTSHVPAATTAPAGPLPRLTRMAYGGDYNPEQWPEEVWHEDVALMREAGVNLVSVGIFTWALLEPAEGRYDFGWLDRVLELLHEGGIAVDLATPTAAPPAWFSRRHAESRLVNRDGAILGGGARQSFCPSSPAYADAAARITEQLARRYAGHPALVLWHSHNEYGGANALCYCPASAEAFREWLRGRYGSVAALNEAWGTTFWGQRYGDWGEIEPPIAAPTAVNPAQQLDFLRFSSDAHLANYRRERDILHRWSPGIPVTTNFQIANCKTIDYWRWASEVDVVSNDHYLQPENPNNHIELAMCADLTRGVAGGRPWLLMEHSTSAVNWKPRNIAKRPGEMRRNSLAHVARGSEATLFFQWRASRFGAEKFHSAMVPQGGTGTRIWREVVELGADLSRLDEVRGTRVAAEVAVLWDWESWWALELDWRPSADLSYLDRMSAYYEALWRDHLTVDFVHPTGALEGYPLVVVPSLYLTSPAAAANLTRYVEGGGTVVISYFSGIVDATDTLHPGAFPGALRDLLGVAVEEFLPLPAGSSVRLSDGSTADVWTEDVVLQGATAELSYVDGPAAGRPAVTRHAVGAGSAWYVSTRPDAAGLAGVLRRAYADAGVTPPDGVPDGVELVRREGGSASYLIAINHTDHDGAVPASGVELLTGEPCTGTLVVPAGTVRVVRHTP</sequence>
<dbReference type="AlphaFoldDB" id="A0A6V8L8J4"/>
<comment type="catalytic activity">
    <reaction evidence="1 6">
        <text>Hydrolysis of terminal non-reducing beta-D-galactose residues in beta-D-galactosides.</text>
        <dbReference type="EC" id="3.2.1.23"/>
    </reaction>
</comment>
<keyword evidence="14" id="KW-1185">Reference proteome</keyword>
<feature type="domain" description="Glycoside hydrolase family 42 N-terminal" evidence="10">
    <location>
        <begin position="29"/>
        <end position="399"/>
    </location>
</feature>
<reference evidence="13 14" key="1">
    <citation type="submission" date="2020-03" db="EMBL/GenBank/DDBJ databases">
        <title>Whole genome shotgun sequence of Phytohabitans rumicis NBRC 108638.</title>
        <authorList>
            <person name="Komaki H."/>
            <person name="Tamura T."/>
        </authorList>
    </citation>
    <scope>NUCLEOTIDE SEQUENCE [LARGE SCALE GENOMIC DNA]</scope>
    <source>
        <strain evidence="13 14">NBRC 108638</strain>
    </source>
</reference>
<dbReference type="GO" id="GO:0009341">
    <property type="term" value="C:beta-galactosidase complex"/>
    <property type="evidence" value="ECO:0007669"/>
    <property type="project" value="InterPro"/>
</dbReference>
<dbReference type="InterPro" id="IPR013529">
    <property type="entry name" value="Glyco_hydro_42_N"/>
</dbReference>
<evidence type="ECO:0000256" key="2">
    <source>
        <dbReference type="ARBA" id="ARBA00005940"/>
    </source>
</evidence>
<feature type="domain" description="Beta-galactosidase C-terminal" evidence="12">
    <location>
        <begin position="620"/>
        <end position="674"/>
    </location>
</feature>
<keyword evidence="5 6" id="KW-0326">Glycosidase</keyword>
<dbReference type="InterPro" id="IPR017853">
    <property type="entry name" value="GH"/>
</dbReference>
<dbReference type="Pfam" id="PF08532">
    <property type="entry name" value="Glyco_hydro_42M"/>
    <property type="match status" value="1"/>
</dbReference>
<keyword evidence="9" id="KW-0862">Zinc</keyword>
<dbReference type="EMBL" id="BLPG01000001">
    <property type="protein sequence ID" value="GFJ89015.1"/>
    <property type="molecule type" value="Genomic_DNA"/>
</dbReference>
<dbReference type="Gene3D" id="3.40.50.880">
    <property type="match status" value="1"/>
</dbReference>
<comment type="caution">
    <text evidence="13">The sequence shown here is derived from an EMBL/GenBank/DDBJ whole genome shotgun (WGS) entry which is preliminary data.</text>
</comment>
<dbReference type="InterPro" id="IPR003476">
    <property type="entry name" value="Glyco_hydro_42"/>
</dbReference>
<feature type="binding site" evidence="8">
    <location>
        <position position="164"/>
    </location>
    <ligand>
        <name>substrate</name>
    </ligand>
</feature>
<dbReference type="PANTHER" id="PTHR36447:SF1">
    <property type="entry name" value="BETA-GALACTOSIDASE GANA"/>
    <property type="match status" value="1"/>
</dbReference>
<feature type="binding site" evidence="8">
    <location>
        <position position="330"/>
    </location>
    <ligand>
        <name>substrate</name>
    </ligand>
</feature>
<comment type="similarity">
    <text evidence="2 6">Belongs to the glycosyl hydrolase 42 family.</text>
</comment>
<dbReference type="InterPro" id="IPR013780">
    <property type="entry name" value="Glyco_hydro_b"/>
</dbReference>
<evidence type="ECO:0000256" key="5">
    <source>
        <dbReference type="ARBA" id="ARBA00023295"/>
    </source>
</evidence>
<gene>
    <name evidence="13" type="ORF">Prum_026570</name>
</gene>
<dbReference type="CDD" id="cd03143">
    <property type="entry name" value="A4_beta-galactosidase_middle_domain"/>
    <property type="match status" value="1"/>
</dbReference>
<evidence type="ECO:0000259" key="12">
    <source>
        <dbReference type="Pfam" id="PF08533"/>
    </source>
</evidence>
<feature type="binding site" evidence="8">
    <location>
        <position position="126"/>
    </location>
    <ligand>
        <name>substrate</name>
    </ligand>
</feature>
<proteinExistence type="inferred from homology"/>
<dbReference type="InterPro" id="IPR013738">
    <property type="entry name" value="Beta_galactosidase_Trimer"/>
</dbReference>
<feature type="domain" description="Beta-galactosidase trimerisation" evidence="11">
    <location>
        <begin position="410"/>
        <end position="611"/>
    </location>
</feature>
<dbReference type="GO" id="GO:0046872">
    <property type="term" value="F:metal ion binding"/>
    <property type="evidence" value="ECO:0007669"/>
    <property type="project" value="UniProtKB-KW"/>
</dbReference>
<dbReference type="RefSeq" id="WP_173076595.1">
    <property type="nucleotide sequence ID" value="NZ_BAABJB010000014.1"/>
</dbReference>
<dbReference type="Pfam" id="PF02449">
    <property type="entry name" value="Glyco_hydro_42"/>
    <property type="match status" value="1"/>
</dbReference>
<dbReference type="SUPFAM" id="SSF52317">
    <property type="entry name" value="Class I glutamine amidotransferase-like"/>
    <property type="match status" value="1"/>
</dbReference>
<protein>
    <recommendedName>
        <fullName evidence="3 6">Beta-galactosidase</fullName>
        <shortName evidence="6">Beta-gal</shortName>
        <ecNumber evidence="3 6">3.2.1.23</ecNumber>
    </recommendedName>
</protein>
<feature type="active site" description="Proton donor" evidence="7">
    <location>
        <position position="165"/>
    </location>
</feature>
<dbReference type="InterPro" id="IPR013739">
    <property type="entry name" value="Beta_galactosidase_C"/>
</dbReference>